<organism evidence="1 2">
    <name type="scientific">Meloidogyne incognita</name>
    <name type="common">Southern root-knot nematode worm</name>
    <name type="synonym">Oxyuris incognita</name>
    <dbReference type="NCBI Taxonomy" id="6306"/>
    <lineage>
        <taxon>Eukaryota</taxon>
        <taxon>Metazoa</taxon>
        <taxon>Ecdysozoa</taxon>
        <taxon>Nematoda</taxon>
        <taxon>Chromadorea</taxon>
        <taxon>Rhabditida</taxon>
        <taxon>Tylenchina</taxon>
        <taxon>Tylenchomorpha</taxon>
        <taxon>Tylenchoidea</taxon>
        <taxon>Meloidogynidae</taxon>
        <taxon>Meloidogyninae</taxon>
        <taxon>Meloidogyne</taxon>
        <taxon>Meloidogyne incognita group</taxon>
    </lineage>
</organism>
<protein>
    <submittedName>
        <fullName evidence="2">Secreted protein</fullName>
    </submittedName>
</protein>
<reference evidence="2" key="1">
    <citation type="submission" date="2022-11" db="UniProtKB">
        <authorList>
            <consortium name="WormBaseParasite"/>
        </authorList>
    </citation>
    <scope>IDENTIFICATION</scope>
</reference>
<proteinExistence type="predicted"/>
<sequence length="76" mass="8469">MRRSTCSLSSFTWSLTALTSIMAFSDNLFWYDLILSSFKAFCTSSICLAWLIVSSSVSVVINANFSLISNLIPFLK</sequence>
<dbReference type="WBParaSite" id="Minc3s03842g34958">
    <property type="protein sequence ID" value="Minc3s03842g34958"/>
    <property type="gene ID" value="Minc3s03842g34958"/>
</dbReference>
<evidence type="ECO:0000313" key="2">
    <source>
        <dbReference type="WBParaSite" id="Minc3s03842g34958"/>
    </source>
</evidence>
<dbReference type="AlphaFoldDB" id="A0A914N6J0"/>
<evidence type="ECO:0000313" key="1">
    <source>
        <dbReference type="Proteomes" id="UP000887563"/>
    </source>
</evidence>
<name>A0A914N6J0_MELIC</name>
<accession>A0A914N6J0</accession>
<dbReference type="Proteomes" id="UP000887563">
    <property type="component" value="Unplaced"/>
</dbReference>
<keyword evidence="1" id="KW-1185">Reference proteome</keyword>